<evidence type="ECO:0000259" key="16">
    <source>
        <dbReference type="Pfam" id="PF00593"/>
    </source>
</evidence>
<keyword evidence="2 12" id="KW-0813">Transport</keyword>
<evidence type="ECO:0000256" key="4">
    <source>
        <dbReference type="ARBA" id="ARBA00022496"/>
    </source>
</evidence>
<evidence type="ECO:0000256" key="10">
    <source>
        <dbReference type="ARBA" id="ARBA00023136"/>
    </source>
</evidence>
<evidence type="ECO:0000256" key="15">
    <source>
        <dbReference type="SAM" id="SignalP"/>
    </source>
</evidence>
<dbReference type="Pfam" id="PF00593">
    <property type="entry name" value="TonB_dep_Rec_b-barrel"/>
    <property type="match status" value="1"/>
</dbReference>
<evidence type="ECO:0000256" key="11">
    <source>
        <dbReference type="ARBA" id="ARBA00023237"/>
    </source>
</evidence>
<dbReference type="InterPro" id="IPR037066">
    <property type="entry name" value="Plug_dom_sf"/>
</dbReference>
<protein>
    <submittedName>
        <fullName evidence="18">TonB-dependent receptor</fullName>
    </submittedName>
</protein>
<evidence type="ECO:0000256" key="14">
    <source>
        <dbReference type="RuleBase" id="RU003357"/>
    </source>
</evidence>
<dbReference type="PANTHER" id="PTHR32552">
    <property type="entry name" value="FERRICHROME IRON RECEPTOR-RELATED"/>
    <property type="match status" value="1"/>
</dbReference>
<dbReference type="CDD" id="cd01347">
    <property type="entry name" value="ligand_gated_channel"/>
    <property type="match status" value="1"/>
</dbReference>
<keyword evidence="8" id="KW-0406">Ion transport</keyword>
<evidence type="ECO:0000256" key="7">
    <source>
        <dbReference type="ARBA" id="ARBA00023004"/>
    </source>
</evidence>
<gene>
    <name evidence="18" type="ORF">SBW85_12775</name>
</gene>
<feature type="short sequence motif" description="TonB C-terminal box" evidence="13">
    <location>
        <begin position="631"/>
        <end position="648"/>
    </location>
</feature>
<keyword evidence="7" id="KW-0408">Iron</keyword>
<dbReference type="InterPro" id="IPR010917">
    <property type="entry name" value="TonB_rcpt_CS"/>
</dbReference>
<dbReference type="Gene3D" id="2.40.170.20">
    <property type="entry name" value="TonB-dependent receptor, beta-barrel domain"/>
    <property type="match status" value="1"/>
</dbReference>
<evidence type="ECO:0000256" key="8">
    <source>
        <dbReference type="ARBA" id="ARBA00023065"/>
    </source>
</evidence>
<evidence type="ECO:0000313" key="19">
    <source>
        <dbReference type="Proteomes" id="UP001272325"/>
    </source>
</evidence>
<accession>A0ABU4IJ55</accession>
<evidence type="ECO:0000256" key="9">
    <source>
        <dbReference type="ARBA" id="ARBA00023077"/>
    </source>
</evidence>
<dbReference type="Pfam" id="PF07715">
    <property type="entry name" value="Plug"/>
    <property type="match status" value="1"/>
</dbReference>
<evidence type="ECO:0000256" key="1">
    <source>
        <dbReference type="ARBA" id="ARBA00004571"/>
    </source>
</evidence>
<keyword evidence="3 12" id="KW-1134">Transmembrane beta strand</keyword>
<feature type="domain" description="TonB-dependent receptor plug" evidence="17">
    <location>
        <begin position="43"/>
        <end position="150"/>
    </location>
</feature>
<dbReference type="RefSeq" id="WP_171138818.1">
    <property type="nucleotide sequence ID" value="NZ_AP024893.1"/>
</dbReference>
<sequence length="648" mass="70734">MNKSLLAVAVASLFSHTSFSYAQEATADETVVITAKSDNVNSISDIPANIVVIDQDDIKRSGASSLTSLLRGRAGIQVSDTNSGASLSMRGFSGSQAMHNTLILVDGRKLNKPDLSAPQLSSILLSQVERIEILSGSAGVLYGDQAVGGVINIITKKSTKSHGEVSGSVGNNNSYAGSVFASTPLNENWGMSVSASQDNNDNYRVHNKRETGNVLARLDFNQQDKKFYAEASYYDNYRQYAGALTEQQYNENPKQALNDTDYGHEITSAFRAGYQQSFASDWSAKGDIIFSDTGIDSLVTYSSGYASATAIESNLLELQLAVEKPLDTDNGAGNFLLGTDFSSNDYSRGTSVSNTQELLSVYSQLNYPLVESTTLIVGGRYSKVEDQIQNTTTYSDGETLKEDASSVELGINFKPNQHVRFYFRGESNFRFAKVDEQNYTPDDVDSLKPQRGVSLEAGADYLIDGYSVKVDIYHLKLKDEIIYDPSASAPSGSGASSGANVNADESERLGGSLYVDKYLTDSILVGAEYSYVDAEFVSGDKKGKQLSWVAKHSGRGFMNYEFTANWSAMLEGIYVGDKYKDGDDSNTQDKLDAYWLSNMAINYIQDAFSVNLRVDNVLDERYADSAFSYGSYYPGSGREYKLTAAYQF</sequence>
<keyword evidence="10 12" id="KW-0472">Membrane</keyword>
<dbReference type="Proteomes" id="UP001272325">
    <property type="component" value="Unassembled WGS sequence"/>
</dbReference>
<feature type="chain" id="PRO_5045451004" evidence="15">
    <location>
        <begin position="23"/>
        <end position="648"/>
    </location>
</feature>
<name>A0ABU4IJ55_9VIBR</name>
<keyword evidence="9 14" id="KW-0798">TonB box</keyword>
<dbReference type="EMBL" id="JAWRCN010000001">
    <property type="protein sequence ID" value="MDW6018582.1"/>
    <property type="molecule type" value="Genomic_DNA"/>
</dbReference>
<dbReference type="InterPro" id="IPR012910">
    <property type="entry name" value="Plug_dom"/>
</dbReference>
<keyword evidence="11 12" id="KW-0998">Cell outer membrane</keyword>
<evidence type="ECO:0000256" key="12">
    <source>
        <dbReference type="PROSITE-ProRule" id="PRU01360"/>
    </source>
</evidence>
<dbReference type="SUPFAM" id="SSF56935">
    <property type="entry name" value="Porins"/>
    <property type="match status" value="1"/>
</dbReference>
<keyword evidence="19" id="KW-1185">Reference proteome</keyword>
<dbReference type="PANTHER" id="PTHR32552:SF68">
    <property type="entry name" value="FERRICHROME OUTER MEMBRANE TRANSPORTER_PHAGE RECEPTOR"/>
    <property type="match status" value="1"/>
</dbReference>
<comment type="subcellular location">
    <subcellularLocation>
        <location evidence="1 12">Cell outer membrane</location>
        <topology evidence="1 12">Multi-pass membrane protein</topology>
    </subcellularLocation>
</comment>
<feature type="signal peptide" evidence="15">
    <location>
        <begin position="1"/>
        <end position="22"/>
    </location>
</feature>
<evidence type="ECO:0000256" key="5">
    <source>
        <dbReference type="ARBA" id="ARBA00022692"/>
    </source>
</evidence>
<dbReference type="PROSITE" id="PS52016">
    <property type="entry name" value="TONB_DEPENDENT_REC_3"/>
    <property type="match status" value="1"/>
</dbReference>
<keyword evidence="6 15" id="KW-0732">Signal</keyword>
<organism evidence="18 19">
    <name type="scientific">Vibrio plantisponsor</name>
    <dbReference type="NCBI Taxonomy" id="664643"/>
    <lineage>
        <taxon>Bacteria</taxon>
        <taxon>Pseudomonadati</taxon>
        <taxon>Pseudomonadota</taxon>
        <taxon>Gammaproteobacteria</taxon>
        <taxon>Vibrionales</taxon>
        <taxon>Vibrionaceae</taxon>
        <taxon>Vibrio</taxon>
    </lineage>
</organism>
<dbReference type="Gene3D" id="2.170.130.10">
    <property type="entry name" value="TonB-dependent receptor, plug domain"/>
    <property type="match status" value="1"/>
</dbReference>
<evidence type="ECO:0000256" key="2">
    <source>
        <dbReference type="ARBA" id="ARBA00022448"/>
    </source>
</evidence>
<reference evidence="18 19" key="1">
    <citation type="submission" date="2023-11" db="EMBL/GenBank/DDBJ databases">
        <title>Plant-associative lifestyle of Vibrio porteresiae and its evolutionary dynamics.</title>
        <authorList>
            <person name="Rameshkumar N."/>
            <person name="Kirti K."/>
        </authorList>
    </citation>
    <scope>NUCLEOTIDE SEQUENCE [LARGE SCALE GENOMIC DNA]</scope>
    <source>
        <strain evidence="18 19">MSSRF60</strain>
    </source>
</reference>
<dbReference type="InterPro" id="IPR000531">
    <property type="entry name" value="Beta-barrel_TonB"/>
</dbReference>
<comment type="similarity">
    <text evidence="12 14">Belongs to the TonB-dependent receptor family.</text>
</comment>
<keyword evidence="5 12" id="KW-0812">Transmembrane</keyword>
<keyword evidence="4" id="KW-0410">Iron transport</keyword>
<evidence type="ECO:0000256" key="6">
    <source>
        <dbReference type="ARBA" id="ARBA00022729"/>
    </source>
</evidence>
<comment type="caution">
    <text evidence="18">The sequence shown here is derived from an EMBL/GenBank/DDBJ whole genome shotgun (WGS) entry which is preliminary data.</text>
</comment>
<evidence type="ECO:0000259" key="17">
    <source>
        <dbReference type="Pfam" id="PF07715"/>
    </source>
</evidence>
<dbReference type="InterPro" id="IPR039426">
    <property type="entry name" value="TonB-dep_rcpt-like"/>
</dbReference>
<proteinExistence type="inferred from homology"/>
<dbReference type="PROSITE" id="PS01156">
    <property type="entry name" value="TONB_DEPENDENT_REC_2"/>
    <property type="match status" value="1"/>
</dbReference>
<dbReference type="InterPro" id="IPR036942">
    <property type="entry name" value="Beta-barrel_TonB_sf"/>
</dbReference>
<evidence type="ECO:0000313" key="18">
    <source>
        <dbReference type="EMBL" id="MDW6018582.1"/>
    </source>
</evidence>
<feature type="domain" description="TonB-dependent receptor-like beta-barrel" evidence="16">
    <location>
        <begin position="226"/>
        <end position="617"/>
    </location>
</feature>
<evidence type="ECO:0000256" key="3">
    <source>
        <dbReference type="ARBA" id="ARBA00022452"/>
    </source>
</evidence>
<evidence type="ECO:0000256" key="13">
    <source>
        <dbReference type="PROSITE-ProRule" id="PRU10144"/>
    </source>
</evidence>
<keyword evidence="18" id="KW-0675">Receptor</keyword>